<dbReference type="CDD" id="cd00551">
    <property type="entry name" value="AmyAc_family"/>
    <property type="match status" value="1"/>
</dbReference>
<dbReference type="SUPFAM" id="SSF51445">
    <property type="entry name" value="(Trans)glycosidases"/>
    <property type="match status" value="1"/>
</dbReference>
<dbReference type="AlphaFoldDB" id="A0A381NPP3"/>
<dbReference type="EMBL" id="UINC01000510">
    <property type="protein sequence ID" value="SUZ56576.1"/>
    <property type="molecule type" value="Genomic_DNA"/>
</dbReference>
<feature type="non-terminal residue" evidence="1">
    <location>
        <position position="1"/>
    </location>
</feature>
<protein>
    <submittedName>
        <fullName evidence="1">Uncharacterized protein</fullName>
    </submittedName>
</protein>
<name>A0A381NPP3_9ZZZZ</name>
<dbReference type="Gene3D" id="3.20.20.80">
    <property type="entry name" value="Glycosidases"/>
    <property type="match status" value="1"/>
</dbReference>
<evidence type="ECO:0000313" key="1">
    <source>
        <dbReference type="EMBL" id="SUZ56576.1"/>
    </source>
</evidence>
<reference evidence="1" key="1">
    <citation type="submission" date="2018-05" db="EMBL/GenBank/DDBJ databases">
        <authorList>
            <person name="Lanie J.A."/>
            <person name="Ng W.-L."/>
            <person name="Kazmierczak K.M."/>
            <person name="Andrzejewski T.M."/>
            <person name="Davidsen T.M."/>
            <person name="Wayne K.J."/>
            <person name="Tettelin H."/>
            <person name="Glass J.I."/>
            <person name="Rusch D."/>
            <person name="Podicherti R."/>
            <person name="Tsui H.-C.T."/>
            <person name="Winkler M.E."/>
        </authorList>
    </citation>
    <scope>NUCLEOTIDE SEQUENCE</scope>
</reference>
<accession>A0A381NPP3</accession>
<organism evidence="1">
    <name type="scientific">marine metagenome</name>
    <dbReference type="NCBI Taxonomy" id="408172"/>
    <lineage>
        <taxon>unclassified sequences</taxon>
        <taxon>metagenomes</taxon>
        <taxon>ecological metagenomes</taxon>
    </lineage>
</organism>
<gene>
    <name evidence="1" type="ORF">METZ01_LOCUS9430</name>
</gene>
<dbReference type="InterPro" id="IPR017853">
    <property type="entry name" value="GH"/>
</dbReference>
<proteinExistence type="predicted"/>
<sequence length="450" mass="50926">VDTVLDTLKNRVGINVLMLGTVSWLGLKSGRSISHELDGWPDHGVPEPYQMRGGAYFDPDPRYYTDTFMADYRSRDPEFSERDILKMVVPAAHERGMKVYVELMEPFFKYAGHGSAGTVEIPTLAQAMEVDLFGRLGGDPSTSNPGYRRWIHSMIEDQVRNHPIDGVMWCNERNSPLDTLIQGGAPGDFSEPARKEAAERGINVERCRQALLRLYDFMQEAAAGKQFPDGALITFLRVLLNNPEALVWEKFWLERNKDLDRELYGLVKWCKPELPFGLNVWNRNHFNPIRRAQWPWAEQTLYADFVKPITYQHQAGEVWSRELSFFRTTILRDFEPDEATRALFRILGLNEAPFDELVATGMDPDSYVHGQCADALRGVDGKAKVYMGIGVDAPRTLPETAKCSRDIVYRSILATYRAGGHGVVLAPNYASMHLTHLDGVAEALEELGQK</sequence>